<keyword evidence="1" id="KW-0732">Signal</keyword>
<feature type="chain" id="PRO_5001987867" evidence="1">
    <location>
        <begin position="21"/>
        <end position="190"/>
    </location>
</feature>
<dbReference type="InterPro" id="IPR007372">
    <property type="entry name" value="Lipid/polyisoprenoid-bd_YceI"/>
</dbReference>
<dbReference type="OrthoDB" id="951410at2"/>
<dbReference type="SMART" id="SM00867">
    <property type="entry name" value="YceI"/>
    <property type="match status" value="1"/>
</dbReference>
<dbReference type="InterPro" id="IPR036761">
    <property type="entry name" value="TTHA0802/YceI-like_sf"/>
</dbReference>
<dbReference type="SUPFAM" id="SSF101874">
    <property type="entry name" value="YceI-like"/>
    <property type="match status" value="1"/>
</dbReference>
<name>A0A0A2GWM4_9FLAO</name>
<dbReference type="Proteomes" id="UP000030140">
    <property type="component" value="Unassembled WGS sequence"/>
</dbReference>
<dbReference type="KEGG" id="ddo:I597_1446"/>
<comment type="caution">
    <text evidence="3">The sequence shown here is derived from an EMBL/GenBank/DDBJ whole genome shotgun (WGS) entry which is preliminary data.</text>
</comment>
<dbReference type="PANTHER" id="PTHR34406:SF1">
    <property type="entry name" value="PROTEIN YCEI"/>
    <property type="match status" value="1"/>
</dbReference>
<reference evidence="3 4" key="1">
    <citation type="submission" date="2014-10" db="EMBL/GenBank/DDBJ databases">
        <title>Draft genome sequence of the proteorhodopsin-containing marine bacterium Dokdonia donghaensis.</title>
        <authorList>
            <person name="Gomez-Consarnau L."/>
            <person name="Gonzalez J.M."/>
            <person name="Riedel T."/>
            <person name="Jaenicke S."/>
            <person name="Wagner-Doebler I."/>
            <person name="Fuhrman J.A."/>
        </authorList>
    </citation>
    <scope>NUCLEOTIDE SEQUENCE [LARGE SCALE GENOMIC DNA]</scope>
    <source>
        <strain evidence="3 4">DSW-1</strain>
    </source>
</reference>
<feature type="domain" description="Lipid/polyisoprenoid-binding YceI-like" evidence="2">
    <location>
        <begin position="26"/>
        <end position="189"/>
    </location>
</feature>
<dbReference type="EMBL" id="JSAQ01000001">
    <property type="protein sequence ID" value="KGO07637.1"/>
    <property type="molecule type" value="Genomic_DNA"/>
</dbReference>
<organism evidence="3 4">
    <name type="scientific">Dokdonia donghaensis DSW-1</name>
    <dbReference type="NCBI Taxonomy" id="1300343"/>
    <lineage>
        <taxon>Bacteria</taxon>
        <taxon>Pseudomonadati</taxon>
        <taxon>Bacteroidota</taxon>
        <taxon>Flavobacteriia</taxon>
        <taxon>Flavobacteriales</taxon>
        <taxon>Flavobacteriaceae</taxon>
        <taxon>Dokdonia</taxon>
    </lineage>
</organism>
<accession>A0A0A2GWM4</accession>
<sequence length="190" mass="20210">MKKTITTAFLALIVTTGATASTEPVEKTVNVKESTITWTGKKVLGQHTGTINLKSGTLEMDGDQLVGGSFVVDMTTIAVTDLKAGEGKEKLEGHLNSADFFDTTNHSEATFVITEVAKSGNGYSVVGDLTIKGTTLPTKVNMTIENGVATTVFNVDRTKYGVRYGSASFFDNLKDNAISDNFELAVSLTL</sequence>
<evidence type="ECO:0000259" key="2">
    <source>
        <dbReference type="SMART" id="SM00867"/>
    </source>
</evidence>
<dbReference type="PATRIC" id="fig|1300343.5.peg.1454"/>
<dbReference type="RefSeq" id="WP_035327903.1">
    <property type="nucleotide sequence ID" value="NZ_CP015125.1"/>
</dbReference>
<proteinExistence type="predicted"/>
<dbReference type="AlphaFoldDB" id="A0A0A2GWM4"/>
<evidence type="ECO:0000313" key="3">
    <source>
        <dbReference type="EMBL" id="KGO07637.1"/>
    </source>
</evidence>
<keyword evidence="4" id="KW-1185">Reference proteome</keyword>
<protein>
    <submittedName>
        <fullName evidence="3">Lipid-binding protein</fullName>
    </submittedName>
</protein>
<gene>
    <name evidence="3" type="ORF">NV36_12830</name>
</gene>
<dbReference type="Pfam" id="PF04264">
    <property type="entry name" value="YceI"/>
    <property type="match status" value="1"/>
</dbReference>
<evidence type="ECO:0000313" key="4">
    <source>
        <dbReference type="Proteomes" id="UP000030140"/>
    </source>
</evidence>
<evidence type="ECO:0000256" key="1">
    <source>
        <dbReference type="SAM" id="SignalP"/>
    </source>
</evidence>
<feature type="signal peptide" evidence="1">
    <location>
        <begin position="1"/>
        <end position="20"/>
    </location>
</feature>
<dbReference type="Gene3D" id="2.40.128.110">
    <property type="entry name" value="Lipid/polyisoprenoid-binding, YceI-like"/>
    <property type="match status" value="1"/>
</dbReference>
<dbReference type="PANTHER" id="PTHR34406">
    <property type="entry name" value="PROTEIN YCEI"/>
    <property type="match status" value="1"/>
</dbReference>